<organism evidence="1 2">
    <name type="scientific">Levilactobacillus brevis</name>
    <name type="common">Lactobacillus brevis</name>
    <dbReference type="NCBI Taxonomy" id="1580"/>
    <lineage>
        <taxon>Bacteria</taxon>
        <taxon>Bacillati</taxon>
        <taxon>Bacillota</taxon>
        <taxon>Bacilli</taxon>
        <taxon>Lactobacillales</taxon>
        <taxon>Lactobacillaceae</taxon>
        <taxon>Levilactobacillus</taxon>
    </lineage>
</organism>
<dbReference type="Proteomes" id="UP000785759">
    <property type="component" value="Unassembled WGS sequence"/>
</dbReference>
<name>A0AAJ5FIL6_LEVBR</name>
<protein>
    <submittedName>
        <fullName evidence="1">Uncharacterized protein</fullName>
    </submittedName>
</protein>
<comment type="caution">
    <text evidence="1">The sequence shown here is derived from an EMBL/GenBank/DDBJ whole genome shotgun (WGS) entry which is preliminary data.</text>
</comment>
<proteinExistence type="predicted"/>
<evidence type="ECO:0000313" key="1">
    <source>
        <dbReference type="EMBL" id="TOZ02919.1"/>
    </source>
</evidence>
<dbReference type="EMBL" id="QFDK01000011">
    <property type="protein sequence ID" value="TOZ02919.1"/>
    <property type="molecule type" value="Genomic_DNA"/>
</dbReference>
<evidence type="ECO:0000313" key="2">
    <source>
        <dbReference type="Proteomes" id="UP000785759"/>
    </source>
</evidence>
<reference evidence="1" key="1">
    <citation type="submission" date="2018-05" db="EMBL/GenBank/DDBJ databases">
        <title>Genome Comparison of Lactic Acid Bacteria Isolated from non-Wheat Sourdough.</title>
        <authorList>
            <person name="Rice T."/>
            <person name="Axel C."/>
            <person name="Lynch K.M."/>
            <person name="Benz C."/>
            <person name="Arendt E.K."/>
            <person name="Coffey A."/>
        </authorList>
    </citation>
    <scope>NUCLEOTIDE SEQUENCE</scope>
    <source>
        <strain evidence="1">TR055</strain>
    </source>
</reference>
<sequence>MNKSREQKRGLSKMRVFKTVVAIVAVVAVLGSGAFATKAWADSSAATTSQVNHNHSLSTTYKELVQKQIEPLQ</sequence>
<accession>A0AAJ5FIL6</accession>
<dbReference type="AlphaFoldDB" id="A0AAJ5FIL6"/>
<gene>
    <name evidence="1" type="ORF">DIS17_10180</name>
</gene>